<organism evidence="21 22">
    <name type="scientific">Potamilus streckersoni</name>
    <dbReference type="NCBI Taxonomy" id="2493646"/>
    <lineage>
        <taxon>Eukaryota</taxon>
        <taxon>Metazoa</taxon>
        <taxon>Spiralia</taxon>
        <taxon>Lophotrochozoa</taxon>
        <taxon>Mollusca</taxon>
        <taxon>Bivalvia</taxon>
        <taxon>Autobranchia</taxon>
        <taxon>Heteroconchia</taxon>
        <taxon>Palaeoheterodonta</taxon>
        <taxon>Unionida</taxon>
        <taxon>Unionoidea</taxon>
        <taxon>Unionidae</taxon>
        <taxon>Ambleminae</taxon>
        <taxon>Lampsilini</taxon>
        <taxon>Potamilus</taxon>
    </lineage>
</organism>
<keyword evidence="18" id="KW-0175">Coiled coil</keyword>
<dbReference type="GO" id="GO:0006281">
    <property type="term" value="P:DNA repair"/>
    <property type="evidence" value="ECO:0007669"/>
    <property type="project" value="InterPro"/>
</dbReference>
<dbReference type="InterPro" id="IPR027477">
    <property type="entry name" value="Succ_DH/fumarate_Rdtase_cat_sf"/>
</dbReference>
<dbReference type="GO" id="GO:0005283">
    <property type="term" value="F:amino acid:sodium symporter activity"/>
    <property type="evidence" value="ECO:0007669"/>
    <property type="project" value="InterPro"/>
</dbReference>
<evidence type="ECO:0000256" key="17">
    <source>
        <dbReference type="ARBA" id="ARBA00050942"/>
    </source>
</evidence>
<dbReference type="NCBIfam" id="NF006567">
    <property type="entry name" value="PRK09077.1"/>
    <property type="match status" value="1"/>
</dbReference>
<comment type="caution">
    <text evidence="21">The sequence shown here is derived from an EMBL/GenBank/DDBJ whole genome shotgun (WGS) entry which is preliminary data.</text>
</comment>
<keyword evidence="14 19" id="KW-1133">Transmembrane helix</keyword>
<gene>
    <name evidence="21" type="ORF">CHS0354_023855</name>
</gene>
<feature type="coiled-coil region" evidence="18">
    <location>
        <begin position="1168"/>
        <end position="1195"/>
    </location>
</feature>
<evidence type="ECO:0000256" key="8">
    <source>
        <dbReference type="ARBA" id="ARBA00022630"/>
    </source>
</evidence>
<dbReference type="NCBIfam" id="NF000868">
    <property type="entry name" value="PRK00080.1"/>
    <property type="match status" value="1"/>
</dbReference>
<dbReference type="SMART" id="SM00382">
    <property type="entry name" value="AAA"/>
    <property type="match status" value="1"/>
</dbReference>
<dbReference type="NCBIfam" id="TIGR00635">
    <property type="entry name" value="ruvB"/>
    <property type="match status" value="1"/>
</dbReference>
<keyword evidence="13" id="KW-0067">ATP-binding</keyword>
<dbReference type="PANTHER" id="PTHR42716">
    <property type="entry name" value="L-ASPARTATE OXIDASE"/>
    <property type="match status" value="1"/>
</dbReference>
<keyword evidence="16 19" id="KW-0472">Membrane</keyword>
<evidence type="ECO:0000256" key="7">
    <source>
        <dbReference type="ARBA" id="ARBA00022475"/>
    </source>
</evidence>
<dbReference type="SUPFAM" id="SSF56425">
    <property type="entry name" value="Succinate dehydrogenase/fumarate reductase flavoprotein, catalytic domain"/>
    <property type="match status" value="1"/>
</dbReference>
<evidence type="ECO:0000313" key="21">
    <source>
        <dbReference type="EMBL" id="KAK3582314.1"/>
    </source>
</evidence>
<keyword evidence="15" id="KW-0560">Oxidoreductase</keyword>
<dbReference type="Gene3D" id="3.90.700.10">
    <property type="entry name" value="Succinate dehydrogenase/fumarate reductase flavoprotein, catalytic domain"/>
    <property type="match status" value="1"/>
</dbReference>
<evidence type="ECO:0000256" key="19">
    <source>
        <dbReference type="SAM" id="Phobius"/>
    </source>
</evidence>
<evidence type="ECO:0000256" key="13">
    <source>
        <dbReference type="ARBA" id="ARBA00022840"/>
    </source>
</evidence>
<protein>
    <recommendedName>
        <fullName evidence="5">L-aspartate oxidase</fullName>
        <ecNumber evidence="5">1.4.3.16</ecNumber>
    </recommendedName>
</protein>
<dbReference type="NCBIfam" id="TIGR00835">
    <property type="entry name" value="agcS"/>
    <property type="match status" value="1"/>
</dbReference>
<evidence type="ECO:0000256" key="1">
    <source>
        <dbReference type="ARBA" id="ARBA00001974"/>
    </source>
</evidence>
<dbReference type="InterPro" id="IPR041445">
    <property type="entry name" value="AAA_lid_4"/>
</dbReference>
<keyword evidence="9" id="KW-0662">Pyridine nucleotide biosynthesis</keyword>
<evidence type="ECO:0000256" key="10">
    <source>
        <dbReference type="ARBA" id="ARBA00022692"/>
    </source>
</evidence>
<dbReference type="SUPFAM" id="SSF52540">
    <property type="entry name" value="P-loop containing nucleoside triphosphate hydrolases"/>
    <property type="match status" value="1"/>
</dbReference>
<dbReference type="FunFam" id="1.20.58.100:FF:000002">
    <property type="entry name" value="L-aspartate oxidase"/>
    <property type="match status" value="1"/>
</dbReference>
<evidence type="ECO:0000256" key="5">
    <source>
        <dbReference type="ARBA" id="ARBA00012173"/>
    </source>
</evidence>
<dbReference type="GO" id="GO:0003677">
    <property type="term" value="F:DNA binding"/>
    <property type="evidence" value="ECO:0007669"/>
    <property type="project" value="InterPro"/>
</dbReference>
<dbReference type="Gene3D" id="1.20.58.100">
    <property type="entry name" value="Fumarate reductase/succinate dehydrogenase flavoprotein-like, C-terminal domain"/>
    <property type="match status" value="1"/>
</dbReference>
<keyword evidence="22" id="KW-1185">Reference proteome</keyword>
<feature type="transmembrane region" description="Helical" evidence="19">
    <location>
        <begin position="650"/>
        <end position="671"/>
    </location>
</feature>
<dbReference type="InterPro" id="IPR003953">
    <property type="entry name" value="FAD-dep_OxRdtase_2_FAD-bd"/>
</dbReference>
<dbReference type="NCBIfam" id="TIGR00551">
    <property type="entry name" value="nadB"/>
    <property type="match status" value="1"/>
</dbReference>
<dbReference type="Pfam" id="PF02910">
    <property type="entry name" value="Succ_DH_flav_C"/>
    <property type="match status" value="1"/>
</dbReference>
<dbReference type="Gene3D" id="3.50.50.60">
    <property type="entry name" value="FAD/NAD(P)-binding domain"/>
    <property type="match status" value="1"/>
</dbReference>
<reference evidence="21" key="1">
    <citation type="journal article" date="2021" name="Genome Biol. Evol.">
        <title>A High-Quality Reference Genome for a Parasitic Bivalve with Doubly Uniparental Inheritance (Bivalvia: Unionida).</title>
        <authorList>
            <person name="Smith C.H."/>
        </authorList>
    </citation>
    <scope>NUCLEOTIDE SEQUENCE</scope>
    <source>
        <strain evidence="21">CHS0354</strain>
    </source>
</reference>
<dbReference type="InterPro" id="IPR015939">
    <property type="entry name" value="Fum_Rdtase/Succ_DH_flav-like_C"/>
</dbReference>
<reference evidence="21" key="2">
    <citation type="journal article" date="2021" name="Genome Biol. Evol.">
        <title>Developing a high-quality reference genome for a parasitic bivalve with doubly uniparental inheritance (Bivalvia: Unionida).</title>
        <authorList>
            <person name="Smith C.H."/>
        </authorList>
    </citation>
    <scope>NUCLEOTIDE SEQUENCE</scope>
    <source>
        <strain evidence="21">CHS0354</strain>
        <tissue evidence="21">Mantle</tissue>
    </source>
</reference>
<dbReference type="PANTHER" id="PTHR42716:SF2">
    <property type="entry name" value="L-ASPARTATE OXIDASE, CHLOROPLASTIC"/>
    <property type="match status" value="1"/>
</dbReference>
<dbReference type="GO" id="GO:0009378">
    <property type="term" value="F:four-way junction helicase activity"/>
    <property type="evidence" value="ECO:0007669"/>
    <property type="project" value="InterPro"/>
</dbReference>
<dbReference type="InterPro" id="IPR004605">
    <property type="entry name" value="DNA_helicase_Holl-junc_RuvB"/>
</dbReference>
<dbReference type="GO" id="GO:0009435">
    <property type="term" value="P:NAD+ biosynthetic process"/>
    <property type="evidence" value="ECO:0007669"/>
    <property type="project" value="InterPro"/>
</dbReference>
<evidence type="ECO:0000256" key="6">
    <source>
        <dbReference type="ARBA" id="ARBA00022448"/>
    </source>
</evidence>
<sequence>MRAEEVKSELGEYEERLRPATFSDFTGQEKIVNNFKVFIQSARKRGCALDHVLLSGPPGLGKTTLSYIISNEMATNIKTTSGPVLDKPGDLAGLLTNLEKGDVLFIDEIHRLKPIVEEYLYSAMEDFKLDIMIDSGPAARSVQLAVPPFTLIGATTRAGLLTAPLRERFGVTARLDYYESALLQKIVMRAARVLGVMIENNAAFEIARRSRGTPRIANKLLRRSRDFAEVENLNIITLAIAKKTLQALDIDEFGLDEMDKRLIQNLIEKYNGGPVGRIPNENTARTRGNGNRLLTIWIPLKKQSTQLWIMEVDKLIDSFFNPIATWLSGIIFYEISFSPDVHVPLIILWLATAGVVTTFYLNFPNIRFFVLGVKITNGSFVPTEDKETKNHAVLGEVSHFQALSAALSSTIGLGSIAGVAVAISMGGAGALFWMWIAGVLGMTTKFVECTLGTKYRHIYPNGTVAGGPMYYIQIAMTRIGLTGIGRALAITFAVACVLGNVGSGGMFQLNQSYAHLVSVTGNERSLLYGFGWLFGTILSLGIGWVVIRGIHSIVTVTDKIVPLMTMFYIFFSLLFLIMNADKLPKAIYDIFTGAFSASSVEGGAVGALIQGVRRAVFTSESGIGTASLAHATAKTNVPLTQGFVALLEPLLATVIISTATGLVILSSNVPLHDVYDGILLTSRAFETSFPWFGFPLTIVVFLFAVSTALTSAFYSLKAWVFLKEKTDVLVIGSGIAGLSFALKLAKLGTVTIVTKKESFASNTNWAQGGIAAVLSQNDSTESHAKDTLSAGAGLCKPHIVQILVEEGPSRVKELIDLGVAFTKKDGQLDLGIEGGHSKKRVVHADDVTGKVIEEALLKNTRKEPNIEILEHHIAIELITEHQKKKQEKTSTCFGAYILDKQANQIIAIIANKTVLASGGAGQVYLHTTNPEIATGDGVAMAYRSGVVINNMEFVQFHPTSLYHPDAKNFLISEALRGFGAVLRLKNGESFMKHYDKRESLAPRDIVARAIDFELKKSGETFVYLDATKLNKEKLISNFPNIYLKCLSHNIDITKDLIPVVPAAHYFCGGVQTDSNGKTNIKNLYACGEVASTGVHGANRLASNSLLEALVFSHRTYLDINKTWEKNWKIDESMFEVWNDKGTENLEEEVLISHNKLELQHVMNNYVGIVRSTLRLQRAKRRIDFLQNETETFYKKTKITANLIELRNLIRIASLVVESSIKRKESRGLNYIINYPYKDDIHFLTDTTIQIKP</sequence>
<dbReference type="SUPFAM" id="SSF46977">
    <property type="entry name" value="Succinate dehydrogenase/fumarate reductase flavoprotein C-terminal domain"/>
    <property type="match status" value="1"/>
</dbReference>
<feature type="transmembrane region" description="Helical" evidence="19">
    <location>
        <begin position="728"/>
        <end position="745"/>
    </location>
</feature>
<feature type="transmembrane region" description="Helical" evidence="19">
    <location>
        <begin position="527"/>
        <end position="547"/>
    </location>
</feature>
<comment type="similarity">
    <text evidence="4">Belongs to the FAD-dependent oxidoreductase 2 family. NadB subfamily.</text>
</comment>
<dbReference type="InterPro" id="IPR005288">
    <property type="entry name" value="NadB"/>
</dbReference>
<evidence type="ECO:0000256" key="16">
    <source>
        <dbReference type="ARBA" id="ARBA00023136"/>
    </source>
</evidence>
<proteinExistence type="inferred from homology"/>
<feature type="transmembrane region" description="Helical" evidence="19">
    <location>
        <begin position="487"/>
        <end position="507"/>
    </location>
</feature>
<evidence type="ECO:0000256" key="11">
    <source>
        <dbReference type="ARBA" id="ARBA00022741"/>
    </source>
</evidence>
<evidence type="ECO:0000256" key="9">
    <source>
        <dbReference type="ARBA" id="ARBA00022642"/>
    </source>
</evidence>
<evidence type="ECO:0000259" key="20">
    <source>
        <dbReference type="SMART" id="SM00382"/>
    </source>
</evidence>
<feature type="transmembrane region" description="Helical" evidence="19">
    <location>
        <begin position="343"/>
        <end position="363"/>
    </location>
</feature>
<dbReference type="InterPro" id="IPR036188">
    <property type="entry name" value="FAD/NAD-bd_sf"/>
</dbReference>
<keyword evidence="11" id="KW-0547">Nucleotide-binding</keyword>
<evidence type="ECO:0000256" key="15">
    <source>
        <dbReference type="ARBA" id="ARBA00023002"/>
    </source>
</evidence>
<dbReference type="PRINTS" id="PR00175">
    <property type="entry name" value="NAALASMPORT"/>
</dbReference>
<feature type="transmembrane region" description="Helical" evidence="19">
    <location>
        <begin position="559"/>
        <end position="578"/>
    </location>
</feature>
<evidence type="ECO:0000256" key="18">
    <source>
        <dbReference type="SAM" id="Coils"/>
    </source>
</evidence>
<dbReference type="InterPro" id="IPR037099">
    <property type="entry name" value="Fum_R/Succ_DH_flav-like_C_sf"/>
</dbReference>
<dbReference type="FunFam" id="3.90.700.10:FF:000002">
    <property type="entry name" value="L-aspartate oxidase"/>
    <property type="match status" value="1"/>
</dbReference>
<keyword evidence="6" id="KW-0813">Transport</keyword>
<dbReference type="CDD" id="cd00009">
    <property type="entry name" value="AAA"/>
    <property type="match status" value="1"/>
</dbReference>
<name>A0AAE0VLI3_9BIVA</name>
<feature type="domain" description="AAA+ ATPase" evidence="20">
    <location>
        <begin position="48"/>
        <end position="175"/>
    </location>
</feature>
<comment type="cofactor">
    <cofactor evidence="1">
        <name>FAD</name>
        <dbReference type="ChEBI" id="CHEBI:57692"/>
    </cofactor>
</comment>
<comment type="pathway">
    <text evidence="3">Cofactor biosynthesis; NAD(+) biosynthesis; iminoaspartate from L-aspartate (oxidase route): step 1/1.</text>
</comment>
<dbReference type="Pfam" id="PF05496">
    <property type="entry name" value="RuvB_N"/>
    <property type="match status" value="1"/>
</dbReference>
<dbReference type="InterPro" id="IPR027417">
    <property type="entry name" value="P-loop_NTPase"/>
</dbReference>
<dbReference type="Proteomes" id="UP001195483">
    <property type="component" value="Unassembled WGS sequence"/>
</dbReference>
<dbReference type="GO" id="GO:0008734">
    <property type="term" value="F:L-aspartate oxidase activity"/>
    <property type="evidence" value="ECO:0007669"/>
    <property type="project" value="UniProtKB-EC"/>
</dbReference>
<comment type="catalytic activity">
    <reaction evidence="17">
        <text>L-aspartate + O2 = iminosuccinate + H2O2</text>
        <dbReference type="Rhea" id="RHEA:25876"/>
        <dbReference type="ChEBI" id="CHEBI:15379"/>
        <dbReference type="ChEBI" id="CHEBI:16240"/>
        <dbReference type="ChEBI" id="CHEBI:29991"/>
        <dbReference type="ChEBI" id="CHEBI:77875"/>
        <dbReference type="EC" id="1.4.3.16"/>
    </reaction>
</comment>
<dbReference type="GO" id="GO:0005886">
    <property type="term" value="C:plasma membrane"/>
    <property type="evidence" value="ECO:0007669"/>
    <property type="project" value="UniProtKB-SubCell"/>
</dbReference>
<keyword evidence="8" id="KW-0285">Flavoprotein</keyword>
<dbReference type="Gene3D" id="1.10.8.60">
    <property type="match status" value="1"/>
</dbReference>
<dbReference type="AlphaFoldDB" id="A0AAE0VLI3"/>
<keyword evidence="7" id="KW-1003">Cell membrane</keyword>
<dbReference type="Pfam" id="PF00890">
    <property type="entry name" value="FAD_binding_2"/>
    <property type="match status" value="1"/>
</dbReference>
<feature type="transmembrane region" description="Helical" evidence="19">
    <location>
        <begin position="411"/>
        <end position="436"/>
    </location>
</feature>
<dbReference type="GO" id="GO:0006310">
    <property type="term" value="P:DNA recombination"/>
    <property type="evidence" value="ECO:0007669"/>
    <property type="project" value="InterPro"/>
</dbReference>
<evidence type="ECO:0000256" key="4">
    <source>
        <dbReference type="ARBA" id="ARBA00008562"/>
    </source>
</evidence>
<accession>A0AAE0VLI3</accession>
<dbReference type="EC" id="1.4.3.16" evidence="5"/>
<feature type="transmembrane region" description="Helical" evidence="19">
    <location>
        <begin position="590"/>
        <end position="609"/>
    </location>
</feature>
<dbReference type="InterPro" id="IPR001463">
    <property type="entry name" value="Na/Ala_symport"/>
</dbReference>
<evidence type="ECO:0000256" key="14">
    <source>
        <dbReference type="ARBA" id="ARBA00022989"/>
    </source>
</evidence>
<reference evidence="21" key="3">
    <citation type="submission" date="2023-05" db="EMBL/GenBank/DDBJ databases">
        <authorList>
            <person name="Smith C.H."/>
        </authorList>
    </citation>
    <scope>NUCLEOTIDE SEQUENCE</scope>
    <source>
        <strain evidence="21">CHS0354</strain>
        <tissue evidence="21">Mantle</tissue>
    </source>
</reference>
<dbReference type="EMBL" id="JAEAOA010001427">
    <property type="protein sequence ID" value="KAK3582314.1"/>
    <property type="molecule type" value="Genomic_DNA"/>
</dbReference>
<dbReference type="HAMAP" id="MF_00016">
    <property type="entry name" value="DNA_HJ_migration_RuvB"/>
    <property type="match status" value="1"/>
</dbReference>
<dbReference type="Gene3D" id="3.40.50.300">
    <property type="entry name" value="P-loop containing nucleotide triphosphate hydrolases"/>
    <property type="match status" value="1"/>
</dbReference>
<dbReference type="InterPro" id="IPR003593">
    <property type="entry name" value="AAA+_ATPase"/>
</dbReference>
<feature type="transmembrane region" description="Helical" evidence="19">
    <location>
        <begin position="691"/>
        <end position="716"/>
    </location>
</feature>
<dbReference type="InterPro" id="IPR008824">
    <property type="entry name" value="RuvB-like_N"/>
</dbReference>
<keyword evidence="10 19" id="KW-0812">Transmembrane</keyword>
<dbReference type="Pfam" id="PF17864">
    <property type="entry name" value="AAA_lid_4"/>
    <property type="match status" value="1"/>
</dbReference>
<dbReference type="SUPFAM" id="SSF51905">
    <property type="entry name" value="FAD/NAD(P)-binding domain"/>
    <property type="match status" value="1"/>
</dbReference>
<evidence type="ECO:0000256" key="2">
    <source>
        <dbReference type="ARBA" id="ARBA00004651"/>
    </source>
</evidence>
<keyword evidence="12" id="KW-0274">FAD</keyword>
<evidence type="ECO:0000313" key="22">
    <source>
        <dbReference type="Proteomes" id="UP001195483"/>
    </source>
</evidence>
<evidence type="ECO:0000256" key="3">
    <source>
        <dbReference type="ARBA" id="ARBA00004950"/>
    </source>
</evidence>
<dbReference type="GO" id="GO:0005524">
    <property type="term" value="F:ATP binding"/>
    <property type="evidence" value="ECO:0007669"/>
    <property type="project" value="UniProtKB-KW"/>
</dbReference>
<evidence type="ECO:0000256" key="12">
    <source>
        <dbReference type="ARBA" id="ARBA00022827"/>
    </source>
</evidence>
<comment type="subcellular location">
    <subcellularLocation>
        <location evidence="2">Cell membrane</location>
        <topology evidence="2">Multi-pass membrane protein</topology>
    </subcellularLocation>
</comment>